<keyword evidence="4 6" id="KW-1133">Transmembrane helix</keyword>
<feature type="transmembrane region" description="Helical" evidence="6">
    <location>
        <begin position="65"/>
        <end position="83"/>
    </location>
</feature>
<comment type="similarity">
    <text evidence="2">Belongs to the UPF0014 family.</text>
</comment>
<accession>A0ABS6FLE8</accession>
<dbReference type="InterPro" id="IPR005226">
    <property type="entry name" value="UPF0014_fam"/>
</dbReference>
<dbReference type="Proteomes" id="UP000783742">
    <property type="component" value="Unassembled WGS sequence"/>
</dbReference>
<feature type="transmembrane region" description="Helical" evidence="6">
    <location>
        <begin position="95"/>
        <end position="116"/>
    </location>
</feature>
<keyword evidence="5 6" id="KW-0472">Membrane</keyword>
<proteinExistence type="inferred from homology"/>
<dbReference type="RefSeq" id="WP_216549887.1">
    <property type="nucleotide sequence ID" value="NZ_JAHLQO010000006.1"/>
</dbReference>
<name>A0ABS6FLE8_9FIRM</name>
<evidence type="ECO:0000256" key="5">
    <source>
        <dbReference type="ARBA" id="ARBA00023136"/>
    </source>
</evidence>
<evidence type="ECO:0000313" key="8">
    <source>
        <dbReference type="Proteomes" id="UP000783742"/>
    </source>
</evidence>
<sequence length="258" mass="28818">MRGIINLSIVQLLCAYFFILLVLGLVRYKGINREKDILISCFRMTIQLSLVGYILIYIFDNPFPFITLVIILVMEIFSIYTIIKRLKHKVSREFKNIIALSVLLGTTTCLFYFLFIVIRIKPWYDPQYFIPISGMLLGNSMTAIALGANNLLEQMNSKRDFIEGALILGATPKEASKEIVGSSFDSALTPTINSMLGMGIVFLPGMMTGQILSGTSPVTAISYQIAVMLGILGSVSLSSFIIIEFGYRTFFNDKAQLK</sequence>
<evidence type="ECO:0000256" key="2">
    <source>
        <dbReference type="ARBA" id="ARBA00005268"/>
    </source>
</evidence>
<keyword evidence="8" id="KW-1185">Reference proteome</keyword>
<organism evidence="7 8">
    <name type="scientific">Peptoniphilus ovalis</name>
    <dbReference type="NCBI Taxonomy" id="2841503"/>
    <lineage>
        <taxon>Bacteria</taxon>
        <taxon>Bacillati</taxon>
        <taxon>Bacillota</taxon>
        <taxon>Tissierellia</taxon>
        <taxon>Tissierellales</taxon>
        <taxon>Peptoniphilaceae</taxon>
        <taxon>Peptoniphilus</taxon>
    </lineage>
</organism>
<keyword evidence="3 6" id="KW-0812">Transmembrane</keyword>
<evidence type="ECO:0000256" key="3">
    <source>
        <dbReference type="ARBA" id="ARBA00022692"/>
    </source>
</evidence>
<feature type="transmembrane region" description="Helical" evidence="6">
    <location>
        <begin position="6"/>
        <end position="25"/>
    </location>
</feature>
<dbReference type="PANTHER" id="PTHR30028">
    <property type="entry name" value="UPF0014 INNER MEMBRANE PROTEIN YBBM-RELATED"/>
    <property type="match status" value="1"/>
</dbReference>
<feature type="transmembrane region" description="Helical" evidence="6">
    <location>
        <begin position="37"/>
        <end position="59"/>
    </location>
</feature>
<comment type="caution">
    <text evidence="7">The sequence shown here is derived from an EMBL/GenBank/DDBJ whole genome shotgun (WGS) entry which is preliminary data.</text>
</comment>
<evidence type="ECO:0000256" key="4">
    <source>
        <dbReference type="ARBA" id="ARBA00022989"/>
    </source>
</evidence>
<evidence type="ECO:0000256" key="6">
    <source>
        <dbReference type="SAM" id="Phobius"/>
    </source>
</evidence>
<feature type="transmembrane region" description="Helical" evidence="6">
    <location>
        <begin position="225"/>
        <end position="247"/>
    </location>
</feature>
<feature type="transmembrane region" description="Helical" evidence="6">
    <location>
        <begin position="195"/>
        <end position="213"/>
    </location>
</feature>
<comment type="subcellular location">
    <subcellularLocation>
        <location evidence="1">Membrane</location>
        <topology evidence="1">Multi-pass membrane protein</topology>
    </subcellularLocation>
</comment>
<reference evidence="7 8" key="1">
    <citation type="submission" date="2021-06" db="EMBL/GenBank/DDBJ databases">
        <authorList>
            <person name="Sun Q."/>
            <person name="Li D."/>
        </authorList>
    </citation>
    <scope>NUCLEOTIDE SEQUENCE [LARGE SCALE GENOMIC DNA]</scope>
    <source>
        <strain evidence="7 8">MSJ-1</strain>
    </source>
</reference>
<evidence type="ECO:0000313" key="7">
    <source>
        <dbReference type="EMBL" id="MBU5670066.1"/>
    </source>
</evidence>
<protein>
    <submittedName>
        <fullName evidence="7">Iron export ABC transporter permease subunit FetB</fullName>
    </submittedName>
</protein>
<dbReference type="Pfam" id="PF03649">
    <property type="entry name" value="UPF0014"/>
    <property type="match status" value="1"/>
</dbReference>
<gene>
    <name evidence="7" type="primary">fetB</name>
    <name evidence="7" type="ORF">KQI68_09515</name>
</gene>
<dbReference type="EMBL" id="JAHLQO010000006">
    <property type="protein sequence ID" value="MBU5670066.1"/>
    <property type="molecule type" value="Genomic_DNA"/>
</dbReference>
<dbReference type="PANTHER" id="PTHR30028:SF0">
    <property type="entry name" value="PROTEIN ALUMINUM SENSITIVE 3"/>
    <property type="match status" value="1"/>
</dbReference>
<feature type="transmembrane region" description="Helical" evidence="6">
    <location>
        <begin position="128"/>
        <end position="152"/>
    </location>
</feature>
<evidence type="ECO:0000256" key="1">
    <source>
        <dbReference type="ARBA" id="ARBA00004141"/>
    </source>
</evidence>